<evidence type="ECO:0000256" key="4">
    <source>
        <dbReference type="ARBA" id="ARBA00023295"/>
    </source>
</evidence>
<evidence type="ECO:0000313" key="8">
    <source>
        <dbReference type="EMBL" id="SDN89464.1"/>
    </source>
</evidence>
<dbReference type="PANTHER" id="PTHR43301">
    <property type="entry name" value="ARABINAN ENDO-1,5-ALPHA-L-ARABINOSIDASE"/>
    <property type="match status" value="1"/>
</dbReference>
<dbReference type="SUPFAM" id="SSF75005">
    <property type="entry name" value="Arabinanase/levansucrase/invertase"/>
    <property type="match status" value="1"/>
</dbReference>
<dbReference type="STRING" id="745820.SAMN04488053_104183"/>
<reference evidence="9" key="1">
    <citation type="submission" date="2016-10" db="EMBL/GenBank/DDBJ databases">
        <authorList>
            <person name="Varghese N."/>
            <person name="Submissions S."/>
        </authorList>
    </citation>
    <scope>NUCLEOTIDE SEQUENCE [LARGE SCALE GENOMIC DNA]</scope>
    <source>
        <strain evidence="9">CGMCC 1.10369</strain>
    </source>
</reference>
<organism evidence="8 9">
    <name type="scientific">Alkalicoccus daliensis</name>
    <dbReference type="NCBI Taxonomy" id="745820"/>
    <lineage>
        <taxon>Bacteria</taxon>
        <taxon>Bacillati</taxon>
        <taxon>Bacillota</taxon>
        <taxon>Bacilli</taxon>
        <taxon>Bacillales</taxon>
        <taxon>Bacillaceae</taxon>
        <taxon>Alkalicoccus</taxon>
    </lineage>
</organism>
<dbReference type="Proteomes" id="UP000198778">
    <property type="component" value="Unassembled WGS sequence"/>
</dbReference>
<dbReference type="InterPro" id="IPR050727">
    <property type="entry name" value="GH43_arabinanases"/>
</dbReference>
<comment type="pathway">
    <text evidence="1">Glycan metabolism; L-arabinan degradation.</text>
</comment>
<dbReference type="Pfam" id="PF04616">
    <property type="entry name" value="Glyco_hydro_43"/>
    <property type="match status" value="1"/>
</dbReference>
<accession>A0A1H0F482</accession>
<keyword evidence="4 7" id="KW-0326">Glycosidase</keyword>
<evidence type="ECO:0000256" key="7">
    <source>
        <dbReference type="RuleBase" id="RU361187"/>
    </source>
</evidence>
<protein>
    <submittedName>
        <fullName evidence="8">Arabinan endo-1,5-alpha-L-arabinosidase</fullName>
    </submittedName>
</protein>
<dbReference type="GO" id="GO:0004553">
    <property type="term" value="F:hydrolase activity, hydrolyzing O-glycosyl compounds"/>
    <property type="evidence" value="ECO:0007669"/>
    <property type="project" value="InterPro"/>
</dbReference>
<gene>
    <name evidence="8" type="ORF">SAMN04488053_104183</name>
</gene>
<keyword evidence="3 7" id="KW-0378">Hydrolase</keyword>
<dbReference type="PANTHER" id="PTHR43301:SF3">
    <property type="entry name" value="ARABINAN ENDO-1,5-ALPHA-L-ARABINOSIDASE A-RELATED"/>
    <property type="match status" value="1"/>
</dbReference>
<dbReference type="Gene3D" id="2.115.10.20">
    <property type="entry name" value="Glycosyl hydrolase domain, family 43"/>
    <property type="match status" value="1"/>
</dbReference>
<feature type="active site" description="Proton donor" evidence="5">
    <location>
        <position position="214"/>
    </location>
</feature>
<sequence length="350" mass="38569">MSRLNKPMLVSGACLLLLISGAGGYMLFSNQEAASSSTEYENPVFEPVLADPSIIQGEDGFYYAYGTEDDWGDGEGSRLVPIVRSSNLVDWEYVDEAFENSPDWKEDGGIWAPDIAYYNDQYYLYYSVSTWGDSNPAIGVATADAPEGPFEDQGKLFDSLEIDVPNSIDPQLFVDDGVPYLFWGSWHGIWGIELTEDGLDYQGEKFQIAGTDFEAPYILKREGEYIFFGSKGSCCEGQFSEYRVAAGKADSLEGPYLDQQGVDLLQSSGTLLLSEGSQFVGPGHNAIITDEAGEDWIVYHAIDRDNPWIGSGATRRPLMIDPIHWEDGWPVMENGTPGEGVQEGPVTQEN</sequence>
<evidence type="ECO:0000256" key="1">
    <source>
        <dbReference type="ARBA" id="ARBA00004834"/>
    </source>
</evidence>
<name>A0A1H0F482_9BACI</name>
<dbReference type="RefSeq" id="WP_244516747.1">
    <property type="nucleotide sequence ID" value="NZ_FNIL01000004.1"/>
</dbReference>
<evidence type="ECO:0000256" key="2">
    <source>
        <dbReference type="ARBA" id="ARBA00009865"/>
    </source>
</evidence>
<keyword evidence="9" id="KW-1185">Reference proteome</keyword>
<dbReference type="AlphaFoldDB" id="A0A1H0F482"/>
<feature type="site" description="Important for catalytic activity, responsible for pKa modulation of the active site Glu and correct orientation of both the proton donor and substrate" evidence="6">
    <location>
        <position position="169"/>
    </location>
</feature>
<dbReference type="CDD" id="cd18616">
    <property type="entry name" value="GH43_ABN-like"/>
    <property type="match status" value="1"/>
</dbReference>
<evidence type="ECO:0000256" key="6">
    <source>
        <dbReference type="PIRSR" id="PIRSR606710-2"/>
    </source>
</evidence>
<evidence type="ECO:0000256" key="3">
    <source>
        <dbReference type="ARBA" id="ARBA00022801"/>
    </source>
</evidence>
<feature type="active site" description="Proton acceptor" evidence="5">
    <location>
        <position position="51"/>
    </location>
</feature>
<evidence type="ECO:0000313" key="9">
    <source>
        <dbReference type="Proteomes" id="UP000198778"/>
    </source>
</evidence>
<dbReference type="InterPro" id="IPR023296">
    <property type="entry name" value="Glyco_hydro_beta-prop_sf"/>
</dbReference>
<proteinExistence type="inferred from homology"/>
<dbReference type="EMBL" id="FNIL01000004">
    <property type="protein sequence ID" value="SDN89464.1"/>
    <property type="molecule type" value="Genomic_DNA"/>
</dbReference>
<dbReference type="InterPro" id="IPR006710">
    <property type="entry name" value="Glyco_hydro_43"/>
</dbReference>
<dbReference type="GO" id="GO:0005975">
    <property type="term" value="P:carbohydrate metabolic process"/>
    <property type="evidence" value="ECO:0007669"/>
    <property type="project" value="InterPro"/>
</dbReference>
<evidence type="ECO:0000256" key="5">
    <source>
        <dbReference type="PIRSR" id="PIRSR606710-1"/>
    </source>
</evidence>
<comment type="similarity">
    <text evidence="2 7">Belongs to the glycosyl hydrolase 43 family.</text>
</comment>